<feature type="transmembrane region" description="Helical" evidence="1">
    <location>
        <begin position="431"/>
        <end position="452"/>
    </location>
</feature>
<feature type="signal peptide" evidence="2">
    <location>
        <begin position="1"/>
        <end position="39"/>
    </location>
</feature>
<dbReference type="SUPFAM" id="SSF56601">
    <property type="entry name" value="beta-lactamase/transpeptidase-like"/>
    <property type="match status" value="1"/>
</dbReference>
<feature type="chain" id="PRO_5047463587" evidence="2">
    <location>
        <begin position="40"/>
        <end position="501"/>
    </location>
</feature>
<evidence type="ECO:0000313" key="4">
    <source>
        <dbReference type="EMBL" id="MFF3669038.1"/>
    </source>
</evidence>
<dbReference type="EMBL" id="JBIASD010000018">
    <property type="protein sequence ID" value="MFF3669038.1"/>
    <property type="molecule type" value="Genomic_DNA"/>
</dbReference>
<evidence type="ECO:0000313" key="5">
    <source>
        <dbReference type="Proteomes" id="UP001602013"/>
    </source>
</evidence>
<keyword evidence="1" id="KW-0472">Membrane</keyword>
<dbReference type="InterPro" id="IPR001466">
    <property type="entry name" value="Beta-lactam-related"/>
</dbReference>
<feature type="transmembrane region" description="Helical" evidence="1">
    <location>
        <begin position="464"/>
        <end position="485"/>
    </location>
</feature>
<reference evidence="4 5" key="1">
    <citation type="submission" date="2024-10" db="EMBL/GenBank/DDBJ databases">
        <title>The Natural Products Discovery Center: Release of the First 8490 Sequenced Strains for Exploring Actinobacteria Biosynthetic Diversity.</title>
        <authorList>
            <person name="Kalkreuter E."/>
            <person name="Kautsar S.A."/>
            <person name="Yang D."/>
            <person name="Bader C.D."/>
            <person name="Teijaro C.N."/>
            <person name="Fluegel L."/>
            <person name="Davis C.M."/>
            <person name="Simpson J.R."/>
            <person name="Lauterbach L."/>
            <person name="Steele A.D."/>
            <person name="Gui C."/>
            <person name="Meng S."/>
            <person name="Li G."/>
            <person name="Viehrig K."/>
            <person name="Ye F."/>
            <person name="Su P."/>
            <person name="Kiefer A.F."/>
            <person name="Nichols A."/>
            <person name="Cepeda A.J."/>
            <person name="Yan W."/>
            <person name="Fan B."/>
            <person name="Jiang Y."/>
            <person name="Adhikari A."/>
            <person name="Zheng C.-J."/>
            <person name="Schuster L."/>
            <person name="Cowan T.M."/>
            <person name="Smanski M.J."/>
            <person name="Chevrette M.G."/>
            <person name="De Carvalho L.P.S."/>
            <person name="Shen B."/>
        </authorList>
    </citation>
    <scope>NUCLEOTIDE SEQUENCE [LARGE SCALE GENOMIC DNA]</scope>
    <source>
        <strain evidence="4 5">NPDC002173</strain>
    </source>
</reference>
<organism evidence="4 5">
    <name type="scientific">Microtetraspora malaysiensis</name>
    <dbReference type="NCBI Taxonomy" id="161358"/>
    <lineage>
        <taxon>Bacteria</taxon>
        <taxon>Bacillati</taxon>
        <taxon>Actinomycetota</taxon>
        <taxon>Actinomycetes</taxon>
        <taxon>Streptosporangiales</taxon>
        <taxon>Streptosporangiaceae</taxon>
        <taxon>Microtetraspora</taxon>
    </lineage>
</organism>
<protein>
    <submittedName>
        <fullName evidence="4">Serine hydrolase domain-containing protein</fullName>
        <ecNumber evidence="4">3.-.-.-</ecNumber>
    </submittedName>
</protein>
<dbReference type="EC" id="3.-.-.-" evidence="4"/>
<dbReference type="GO" id="GO:0016787">
    <property type="term" value="F:hydrolase activity"/>
    <property type="evidence" value="ECO:0007669"/>
    <property type="project" value="UniProtKB-KW"/>
</dbReference>
<name>A0ABW6SXN1_9ACTN</name>
<dbReference type="PANTHER" id="PTHR46825:SF9">
    <property type="entry name" value="BETA-LACTAMASE-RELATED DOMAIN-CONTAINING PROTEIN"/>
    <property type="match status" value="1"/>
</dbReference>
<sequence length="501" mass="52558">MKRKLITFARRTGLAVSLAVSLVSPLTLSLAVAPTAATAVSRLTAPVGGEPSPAAIDAYLAEAMESTALPGMSVVVTHNGKIVHAAGYGHDSAGRPVTESTPMRVASLSKSFTAMAVMTLVDDGRLSLDEPVAEQLPEFRLADPRARGITLRHLLNQTSGISDGTVDIRAAESATTLAGYVAALRGGTLAADPGTRWAYCNVNYEVAARLVEVAGGMSFGAYMKQRVFGPLGMTGSAVGDQEVRPSKGFNSLFGAWVPRPELRDFLYGGGAGGVITDAADMGKWLISQNGAGAQLVRPESLTTMHTSSGVRDYGMGWGRETVDGADLLVHSGNLFTYTAVEAIAPDTGYGFAAMTNGAGLYDDVYDVLTGLVAMSRGRTPEVPGGVRQQAELVLGLIALAAAGLGVLGVLRSRRWASRRTGSPAWRVGLRLVPALLPVLLFALYRDLISFLMNGRTVTWEQLTYSAAPMTITFAVAAAAGAATVVTRLLRLRESRSVVSSR</sequence>
<keyword evidence="1" id="KW-0812">Transmembrane</keyword>
<evidence type="ECO:0000256" key="2">
    <source>
        <dbReference type="SAM" id="SignalP"/>
    </source>
</evidence>
<dbReference type="InterPro" id="IPR012338">
    <property type="entry name" value="Beta-lactam/transpept-like"/>
</dbReference>
<keyword evidence="4" id="KW-0378">Hydrolase</keyword>
<keyword evidence="2" id="KW-0732">Signal</keyword>
<gene>
    <name evidence="4" type="ORF">ACFYXI_25970</name>
</gene>
<dbReference type="Gene3D" id="3.40.710.10">
    <property type="entry name" value="DD-peptidase/beta-lactamase superfamily"/>
    <property type="match status" value="1"/>
</dbReference>
<evidence type="ECO:0000256" key="1">
    <source>
        <dbReference type="SAM" id="Phobius"/>
    </source>
</evidence>
<comment type="caution">
    <text evidence="4">The sequence shown here is derived from an EMBL/GenBank/DDBJ whole genome shotgun (WGS) entry which is preliminary data.</text>
</comment>
<feature type="transmembrane region" description="Helical" evidence="1">
    <location>
        <begin position="392"/>
        <end position="410"/>
    </location>
</feature>
<dbReference type="RefSeq" id="WP_387414871.1">
    <property type="nucleotide sequence ID" value="NZ_JBIASD010000018.1"/>
</dbReference>
<keyword evidence="5" id="KW-1185">Reference proteome</keyword>
<evidence type="ECO:0000259" key="3">
    <source>
        <dbReference type="Pfam" id="PF00144"/>
    </source>
</evidence>
<accession>A0ABW6SXN1</accession>
<keyword evidence="1" id="KW-1133">Transmembrane helix</keyword>
<feature type="domain" description="Beta-lactamase-related" evidence="3">
    <location>
        <begin position="56"/>
        <end position="360"/>
    </location>
</feature>
<dbReference type="Proteomes" id="UP001602013">
    <property type="component" value="Unassembled WGS sequence"/>
</dbReference>
<dbReference type="PANTHER" id="PTHR46825">
    <property type="entry name" value="D-ALANYL-D-ALANINE-CARBOXYPEPTIDASE/ENDOPEPTIDASE AMPH"/>
    <property type="match status" value="1"/>
</dbReference>
<dbReference type="Pfam" id="PF00144">
    <property type="entry name" value="Beta-lactamase"/>
    <property type="match status" value="1"/>
</dbReference>
<proteinExistence type="predicted"/>
<dbReference type="InterPro" id="IPR050491">
    <property type="entry name" value="AmpC-like"/>
</dbReference>